<sequence length="121" mass="13680">MIARQTPPSEIRISKDRRGMTLTWPGEGSSELPAEYLRVHSPSAEVRGHSEAERKTQFGKRDVAITNVQPVGNYAIKITFSDGHDTGLYSWVYLAELGREKDEKWATYLKELDEKGLSRDA</sequence>
<accession>A0A371X8J5</accession>
<dbReference type="InterPro" id="IPR010376">
    <property type="entry name" value="GBBH-like_N"/>
</dbReference>
<protein>
    <submittedName>
        <fullName evidence="5">DUF971 domain-containing protein</fullName>
    </submittedName>
</protein>
<evidence type="ECO:0000313" key="5">
    <source>
        <dbReference type="EMBL" id="RFC65546.1"/>
    </source>
</evidence>
<comment type="caution">
    <text evidence="5">The sequence shown here is derived from an EMBL/GenBank/DDBJ whole genome shotgun (WGS) entry which is preliminary data.</text>
</comment>
<keyword evidence="1" id="KW-0479">Metal-binding</keyword>
<dbReference type="RefSeq" id="WP_116682442.1">
    <property type="nucleotide sequence ID" value="NZ_QURL01000002.1"/>
</dbReference>
<evidence type="ECO:0000256" key="1">
    <source>
        <dbReference type="ARBA" id="ARBA00022723"/>
    </source>
</evidence>
<organism evidence="5 6">
    <name type="scientific">Fulvimarina endophytica</name>
    <dbReference type="NCBI Taxonomy" id="2293836"/>
    <lineage>
        <taxon>Bacteria</taxon>
        <taxon>Pseudomonadati</taxon>
        <taxon>Pseudomonadota</taxon>
        <taxon>Alphaproteobacteria</taxon>
        <taxon>Hyphomicrobiales</taxon>
        <taxon>Aurantimonadaceae</taxon>
        <taxon>Fulvimarina</taxon>
    </lineage>
</organism>
<reference evidence="5 6" key="1">
    <citation type="submission" date="2018-08" db="EMBL/GenBank/DDBJ databases">
        <title>Fulvimarina sp. 85, whole genome shotgun sequence.</title>
        <authorList>
            <person name="Tuo L."/>
        </authorList>
    </citation>
    <scope>NUCLEOTIDE SEQUENCE [LARGE SCALE GENOMIC DNA]</scope>
    <source>
        <strain evidence="5 6">85</strain>
    </source>
</reference>
<dbReference type="EMBL" id="QURL01000002">
    <property type="protein sequence ID" value="RFC65546.1"/>
    <property type="molecule type" value="Genomic_DNA"/>
</dbReference>
<evidence type="ECO:0000313" key="6">
    <source>
        <dbReference type="Proteomes" id="UP000264310"/>
    </source>
</evidence>
<dbReference type="Proteomes" id="UP000264310">
    <property type="component" value="Unassembled WGS sequence"/>
</dbReference>
<dbReference type="OrthoDB" id="9794178at2"/>
<dbReference type="Gene3D" id="3.30.2020.30">
    <property type="match status" value="1"/>
</dbReference>
<feature type="domain" description="Gamma-butyrobetaine hydroxylase-like N-terminal" evidence="4">
    <location>
        <begin position="11"/>
        <end position="94"/>
    </location>
</feature>
<feature type="region of interest" description="Disordered" evidence="3">
    <location>
        <begin position="1"/>
        <end position="27"/>
    </location>
</feature>
<dbReference type="Pfam" id="PF06155">
    <property type="entry name" value="GBBH-like_N"/>
    <property type="match status" value="1"/>
</dbReference>
<keyword evidence="2" id="KW-0408">Iron</keyword>
<dbReference type="PANTHER" id="PTHR35303:SF5">
    <property type="entry name" value="OS02G0197800 PROTEIN"/>
    <property type="match status" value="1"/>
</dbReference>
<name>A0A371X8J5_9HYPH</name>
<dbReference type="InterPro" id="IPR038492">
    <property type="entry name" value="GBBH-like_N_sf"/>
</dbReference>
<dbReference type="PANTHER" id="PTHR35303">
    <property type="entry name" value="OS02G0197800 PROTEIN"/>
    <property type="match status" value="1"/>
</dbReference>
<keyword evidence="6" id="KW-1185">Reference proteome</keyword>
<dbReference type="GO" id="GO:0046872">
    <property type="term" value="F:metal ion binding"/>
    <property type="evidence" value="ECO:0007669"/>
    <property type="project" value="UniProtKB-KW"/>
</dbReference>
<gene>
    <name evidence="5" type="ORF">DYI37_06330</name>
</gene>
<evidence type="ECO:0000259" key="4">
    <source>
        <dbReference type="Pfam" id="PF06155"/>
    </source>
</evidence>
<evidence type="ECO:0000256" key="3">
    <source>
        <dbReference type="SAM" id="MobiDB-lite"/>
    </source>
</evidence>
<evidence type="ECO:0000256" key="2">
    <source>
        <dbReference type="ARBA" id="ARBA00023004"/>
    </source>
</evidence>
<dbReference type="AlphaFoldDB" id="A0A371X8J5"/>
<proteinExistence type="predicted"/>